<accession>A0A540L989</accession>
<comment type="caution">
    <text evidence="1">The sequence shown here is derived from an EMBL/GenBank/DDBJ whole genome shotgun (WGS) entry which is preliminary data.</text>
</comment>
<name>A0A540L989_MALBA</name>
<proteinExistence type="predicted"/>
<gene>
    <name evidence="1" type="ORF">C1H46_031406</name>
</gene>
<dbReference type="Proteomes" id="UP000315295">
    <property type="component" value="Unassembled WGS sequence"/>
</dbReference>
<keyword evidence="2" id="KW-1185">Reference proteome</keyword>
<dbReference type="EMBL" id="VIEB01000696">
    <property type="protein sequence ID" value="TQD83030.1"/>
    <property type="molecule type" value="Genomic_DNA"/>
</dbReference>
<organism evidence="1 2">
    <name type="scientific">Malus baccata</name>
    <name type="common">Siberian crab apple</name>
    <name type="synonym">Pyrus baccata</name>
    <dbReference type="NCBI Taxonomy" id="106549"/>
    <lineage>
        <taxon>Eukaryota</taxon>
        <taxon>Viridiplantae</taxon>
        <taxon>Streptophyta</taxon>
        <taxon>Embryophyta</taxon>
        <taxon>Tracheophyta</taxon>
        <taxon>Spermatophyta</taxon>
        <taxon>Magnoliopsida</taxon>
        <taxon>eudicotyledons</taxon>
        <taxon>Gunneridae</taxon>
        <taxon>Pentapetalae</taxon>
        <taxon>rosids</taxon>
        <taxon>fabids</taxon>
        <taxon>Rosales</taxon>
        <taxon>Rosaceae</taxon>
        <taxon>Amygdaloideae</taxon>
        <taxon>Maleae</taxon>
        <taxon>Malus</taxon>
    </lineage>
</organism>
<evidence type="ECO:0000313" key="1">
    <source>
        <dbReference type="EMBL" id="TQD83030.1"/>
    </source>
</evidence>
<evidence type="ECO:0000313" key="2">
    <source>
        <dbReference type="Proteomes" id="UP000315295"/>
    </source>
</evidence>
<protein>
    <submittedName>
        <fullName evidence="1">Uncharacterized protein</fullName>
    </submittedName>
</protein>
<reference evidence="1 2" key="1">
    <citation type="journal article" date="2019" name="G3 (Bethesda)">
        <title>Sequencing of a Wild Apple (Malus baccata) Genome Unravels the Differences Between Cultivated and Wild Apple Species Regarding Disease Resistance and Cold Tolerance.</title>
        <authorList>
            <person name="Chen X."/>
        </authorList>
    </citation>
    <scope>NUCLEOTIDE SEQUENCE [LARGE SCALE GENOMIC DNA]</scope>
    <source>
        <strain evidence="2">cv. Shandingzi</strain>
        <tissue evidence="1">Leaves</tissue>
    </source>
</reference>
<sequence length="74" mass="8439">MQCQPESQLKFITEAWQQLFEYLQGMSFSQARRVISVSAGEAESGLERLHQCPEDELQDFAQKISMSSAQNLLD</sequence>
<dbReference type="STRING" id="106549.A0A540L989"/>
<dbReference type="AlphaFoldDB" id="A0A540L989"/>